<evidence type="ECO:0000313" key="3">
    <source>
        <dbReference type="Proteomes" id="UP000005332"/>
    </source>
</evidence>
<organism evidence="2 3">
    <name type="scientific">Cutibacterium avidum ATCC 25577</name>
    <dbReference type="NCBI Taxonomy" id="997355"/>
    <lineage>
        <taxon>Bacteria</taxon>
        <taxon>Bacillati</taxon>
        <taxon>Actinomycetota</taxon>
        <taxon>Actinomycetes</taxon>
        <taxon>Propionibacteriales</taxon>
        <taxon>Propionibacteriaceae</taxon>
        <taxon>Cutibacterium</taxon>
    </lineage>
</organism>
<accession>G4CWX6</accession>
<proteinExistence type="predicted"/>
<name>G4CWX6_9ACTN</name>
<dbReference type="PATRIC" id="fig|997355.3.peg.1013"/>
<keyword evidence="3" id="KW-1185">Reference proteome</keyword>
<protein>
    <submittedName>
        <fullName evidence="2">Uncharacterized protein</fullName>
    </submittedName>
</protein>
<dbReference type="AlphaFoldDB" id="G4CWX6"/>
<gene>
    <name evidence="2" type="ORF">HMPREF9153_1033</name>
</gene>
<comment type="caution">
    <text evidence="2">The sequence shown here is derived from an EMBL/GenBank/DDBJ whole genome shotgun (WGS) entry which is preliminary data.</text>
</comment>
<dbReference type="Proteomes" id="UP000005332">
    <property type="component" value="Unassembled WGS sequence"/>
</dbReference>
<evidence type="ECO:0000313" key="2">
    <source>
        <dbReference type="EMBL" id="EGY77490.1"/>
    </source>
</evidence>
<dbReference type="EMBL" id="AGBA01000013">
    <property type="protein sequence ID" value="EGY77490.1"/>
    <property type="molecule type" value="Genomic_DNA"/>
</dbReference>
<dbReference type="HOGENOM" id="CLU_1004217_0_0_11"/>
<sequence length="263" mass="28191">MSRDQPCLDAPLPKKPKPAPLATVTKHDGGVDFIDLTAAGFDEWVSVENHQPNETPANSWLPATHLMTPEVMDRRINHTHEALLAQRHEGKAGHGHDVAAAPGTVARRVAVSATQLGIVARLVVPVVAARTLGHDVDFPRLEDLWFRDVLQAPVPVSVAWKPGPAKITDSAVERITDAFIAAGLSKIVALDNVASAVSTSVIMISRCRPDLRQAAIDAATEMLIMVDPRPGITAGPGFHRRSCCLYYQVSGSRIACCGDCVLV</sequence>
<evidence type="ECO:0000256" key="1">
    <source>
        <dbReference type="SAM" id="MobiDB-lite"/>
    </source>
</evidence>
<reference evidence="2 3" key="1">
    <citation type="submission" date="2011-06" db="EMBL/GenBank/DDBJ databases">
        <authorList>
            <person name="Muzny D."/>
            <person name="Qin X."/>
            <person name="Deng J."/>
            <person name="Jiang H."/>
            <person name="Liu Y."/>
            <person name="Qu J."/>
            <person name="Song X.-Z."/>
            <person name="Zhang L."/>
            <person name="Thornton R."/>
            <person name="Coyle M."/>
            <person name="Francisco L."/>
            <person name="Jackson L."/>
            <person name="Javaid M."/>
            <person name="Korchina V."/>
            <person name="Kovar C."/>
            <person name="Mata R."/>
            <person name="Mathew T."/>
            <person name="Ngo R."/>
            <person name="Nguyen L."/>
            <person name="Nguyen N."/>
            <person name="Okwuonu G."/>
            <person name="Ongeri F."/>
            <person name="Pham C."/>
            <person name="Simmons D."/>
            <person name="Wilczek-Boney K."/>
            <person name="Hale W."/>
            <person name="Jakkamsetti A."/>
            <person name="Pham P."/>
            <person name="Ruth R."/>
            <person name="San Lucas F."/>
            <person name="Warren J."/>
            <person name="Zhang J."/>
            <person name="Zhao Z."/>
            <person name="Zhou C."/>
            <person name="Zhu D."/>
            <person name="Lee S."/>
            <person name="Bess C."/>
            <person name="Blankenburg K."/>
            <person name="Forbes L."/>
            <person name="Fu Q."/>
            <person name="Gubbala S."/>
            <person name="Hirani K."/>
            <person name="Jayaseelan J.C."/>
            <person name="Lara F."/>
            <person name="Munidasa M."/>
            <person name="Palculict T."/>
            <person name="Patil S."/>
            <person name="Pu L.-L."/>
            <person name="Saada N."/>
            <person name="Tang L."/>
            <person name="Weissenberger G."/>
            <person name="Zhu Y."/>
            <person name="Hemphill L."/>
            <person name="Shang Y."/>
            <person name="Youmans B."/>
            <person name="Ayvaz T."/>
            <person name="Ross M."/>
            <person name="Santibanez J."/>
            <person name="Aqrawi P."/>
            <person name="Gross S."/>
            <person name="Joshi V."/>
            <person name="Fowler G."/>
            <person name="Nazareth L."/>
            <person name="Reid J."/>
            <person name="Worley K."/>
            <person name="Petrosino J."/>
            <person name="Highlander S."/>
            <person name="Gibbs R."/>
        </authorList>
    </citation>
    <scope>NUCLEOTIDE SEQUENCE [LARGE SCALE GENOMIC DNA]</scope>
    <source>
        <strain evidence="2 3">ATCC 25577</strain>
    </source>
</reference>
<feature type="region of interest" description="Disordered" evidence="1">
    <location>
        <begin position="1"/>
        <end position="20"/>
    </location>
</feature>